<dbReference type="InterPro" id="IPR011047">
    <property type="entry name" value="Quinoprotein_ADH-like_sf"/>
</dbReference>
<keyword evidence="6" id="KW-0281">Fimbrium</keyword>
<comment type="subcellular location">
    <subcellularLocation>
        <location evidence="1">Fimbrium</location>
    </subcellularLocation>
</comment>
<keyword evidence="4" id="KW-0479">Metal-binding</keyword>
<keyword evidence="10" id="KW-1185">Reference proteome</keyword>
<dbReference type="InterPro" id="IPR008707">
    <property type="entry name" value="B-propeller_PilY1"/>
</dbReference>
<feature type="domain" description="PilY1 beta-propeller" evidence="8">
    <location>
        <begin position="721"/>
        <end position="1055"/>
    </location>
</feature>
<comment type="caution">
    <text evidence="9">The sequence shown here is derived from an EMBL/GenBank/DDBJ whole genome shotgun (WGS) entry which is preliminary data.</text>
</comment>
<evidence type="ECO:0000256" key="7">
    <source>
        <dbReference type="SAM" id="SignalP"/>
    </source>
</evidence>
<name>A0ABS9K5F3_9RHOO</name>
<evidence type="ECO:0000313" key="10">
    <source>
        <dbReference type="Proteomes" id="UP001165384"/>
    </source>
</evidence>
<keyword evidence="3" id="KW-1029">Fimbrium biogenesis</keyword>
<keyword evidence="5" id="KW-0106">Calcium</keyword>
<feature type="chain" id="PRO_5045291230" description="PilY1 beta-propeller domain-containing protein" evidence="7">
    <location>
        <begin position="29"/>
        <end position="1222"/>
    </location>
</feature>
<dbReference type="RefSeq" id="WP_275711650.1">
    <property type="nucleotide sequence ID" value="NZ_JAKLTN010000002.1"/>
</dbReference>
<sequence length="1222" mass="131446">MNDMFTSRSSLRKTLLSISFGFCASAFAVDVANTPLFLTVDVPPNLILTLDDSGSMARAFTPDLCGNPDDVCDNNPDTRLNDRFVKSAHFNPLFYNPNIKYEIPKDANGNFVNAGTQTSFTAAYLNGFDPAFGTIDLSSGYRPSAGLHINTAHKNHRLMNHYLSGTTGDVRCSSANKCQYTTNKGGNWTNMTSATSCAGSNATCQAYTMPAYYYVFDTSVSGCSATNVANKTNNNCYKMVVVGSTSGTGTVDLNGDGALSNADKDERQNFAIWYSYYRTRNLMTISAAARAFANVPATTRVGWQGLNSCRGGNSSFVTADCEGWETTTTNFSNAIKPFTGTHRSNFYSWLFRLPMNPSTPLRTGLKRVGDYLTVNSNTVAALANTPYDHFTETYTATYLPISCRKNFHIVMTDGIWGDALTTNNADNASATLPDGTTYTPIAPFSATEADTLGDIAFYFWKTDLSSGTNGLNNSIIPTWHDRSGTDTEQYWNPVNDPATWQHMVNFTVGLGLTPFLESLTPSLTYGNEGYGGSYPNIKAGTLSWPSVASDGGKVADLWHAAINSRGKFFSADDPSALNEAFTSIIRSVSDATPSAASLAANSTQWQAGSIVYQAKFNSRDWSGNFLALPVSSTGVVGTAYWDAANLLPTPANRKIYTLNGSSKEEARCTGNGTFQTTLNSSDNRCADRLNWLKGDTSKEARFYNSSSNPTATLRNRTGSLLGDIINSDPLYVEKTDFGYANSASTSFTEKSTYAAFVTSVSSRIPFAYVGANDGMLHAFRSDTGNTDSGKELFAYIPKGVYSNLVSLTDPNYSHRYYVDGAPMAGDAYFNGSWHTTLVGGLNAGGKTIYALDITSPTTFNASSILWEYADADDLGYTFSQPQIGRLNSGHWVAIFGNGYNSANGNAYLYVIELGSGTLLAKIQAGSATNNGLSTPILWDNDGDKIIDYVYAGDLQGNIWKFDLTANTPTSWGIGNGGTPLFTAVNAASQSQPIIAQPKISQHPSGGVVILFGTGKYIGDSDVSTTQIQSFYGIRDSGLDRTIARSELQAQTIDNEATIGTSLIRITSNNTVDYSGSPAKQGWYMDLVYPSNATSSGERSVSAASLLEDRVIFTTIIPSRDPCAPGGESWLMEVLALTGQRPNNTVLDTNNDGSFNSGDNYGSSPASGMKSTIGMIKVPAIIKNGETAFKILTGTSGGFMTIKNKIPPPAPGTINQLYWRQIQ</sequence>
<accession>A0ABS9K5F3</accession>
<evidence type="ECO:0000259" key="8">
    <source>
        <dbReference type="Pfam" id="PF05567"/>
    </source>
</evidence>
<proteinExistence type="inferred from homology"/>
<protein>
    <recommendedName>
        <fullName evidence="8">PilY1 beta-propeller domain-containing protein</fullName>
    </recommendedName>
</protein>
<organism evidence="9 10">
    <name type="scientific">Dechloromonas hankyongensis</name>
    <dbReference type="NCBI Taxonomy" id="2908002"/>
    <lineage>
        <taxon>Bacteria</taxon>
        <taxon>Pseudomonadati</taxon>
        <taxon>Pseudomonadota</taxon>
        <taxon>Betaproteobacteria</taxon>
        <taxon>Rhodocyclales</taxon>
        <taxon>Azonexaceae</taxon>
        <taxon>Dechloromonas</taxon>
    </lineage>
</organism>
<evidence type="ECO:0000256" key="4">
    <source>
        <dbReference type="ARBA" id="ARBA00022723"/>
    </source>
</evidence>
<evidence type="ECO:0000256" key="2">
    <source>
        <dbReference type="ARBA" id="ARBA00008387"/>
    </source>
</evidence>
<evidence type="ECO:0000256" key="1">
    <source>
        <dbReference type="ARBA" id="ARBA00004561"/>
    </source>
</evidence>
<evidence type="ECO:0000256" key="5">
    <source>
        <dbReference type="ARBA" id="ARBA00022837"/>
    </source>
</evidence>
<evidence type="ECO:0000256" key="3">
    <source>
        <dbReference type="ARBA" id="ARBA00022558"/>
    </source>
</evidence>
<reference evidence="9" key="1">
    <citation type="submission" date="2022-01" db="EMBL/GenBank/DDBJ databases">
        <authorList>
            <person name="Jo J.-H."/>
            <person name="Im W.-T."/>
        </authorList>
    </citation>
    <scope>NUCLEOTIDE SEQUENCE</scope>
    <source>
        <strain evidence="9">XY25</strain>
    </source>
</reference>
<evidence type="ECO:0000313" key="9">
    <source>
        <dbReference type="EMBL" id="MCG2578315.1"/>
    </source>
</evidence>
<keyword evidence="7" id="KW-0732">Signal</keyword>
<dbReference type="Pfam" id="PF05567">
    <property type="entry name" value="T4P_PilY1"/>
    <property type="match status" value="1"/>
</dbReference>
<dbReference type="EMBL" id="JAKLTN010000002">
    <property type="protein sequence ID" value="MCG2578315.1"/>
    <property type="molecule type" value="Genomic_DNA"/>
</dbReference>
<comment type="similarity">
    <text evidence="2">Belongs to the PilY1 family.</text>
</comment>
<feature type="signal peptide" evidence="7">
    <location>
        <begin position="1"/>
        <end position="28"/>
    </location>
</feature>
<gene>
    <name evidence="9" type="ORF">LZ012_15075</name>
</gene>
<dbReference type="Proteomes" id="UP001165384">
    <property type="component" value="Unassembled WGS sequence"/>
</dbReference>
<dbReference type="SUPFAM" id="SSF50998">
    <property type="entry name" value="Quinoprotein alcohol dehydrogenase-like"/>
    <property type="match status" value="1"/>
</dbReference>
<evidence type="ECO:0000256" key="6">
    <source>
        <dbReference type="ARBA" id="ARBA00023263"/>
    </source>
</evidence>